<gene>
    <name evidence="8" type="ORF">G3A44_16655</name>
</gene>
<dbReference type="PANTHER" id="PTHR33751:SF9">
    <property type="entry name" value="CYTOCHROME C4"/>
    <property type="match status" value="1"/>
</dbReference>
<evidence type="ECO:0000256" key="1">
    <source>
        <dbReference type="ARBA" id="ARBA00022448"/>
    </source>
</evidence>
<keyword evidence="4" id="KW-0249">Electron transport</keyword>
<dbReference type="AlphaFoldDB" id="A0A7C9TLZ0"/>
<comment type="caution">
    <text evidence="8">The sequence shown here is derived from an EMBL/GenBank/DDBJ whole genome shotgun (WGS) entry which is preliminary data.</text>
</comment>
<evidence type="ECO:0000256" key="2">
    <source>
        <dbReference type="ARBA" id="ARBA00022617"/>
    </source>
</evidence>
<dbReference type="PANTHER" id="PTHR33751">
    <property type="entry name" value="CBB3-TYPE CYTOCHROME C OXIDASE SUBUNIT FIXP"/>
    <property type="match status" value="1"/>
</dbReference>
<dbReference type="InterPro" id="IPR050597">
    <property type="entry name" value="Cytochrome_c_Oxidase_Subunit"/>
</dbReference>
<evidence type="ECO:0000313" key="8">
    <source>
        <dbReference type="EMBL" id="NDY92824.1"/>
    </source>
</evidence>
<keyword evidence="5 6" id="KW-0408">Iron</keyword>
<dbReference type="EMBL" id="JAAGOH010000022">
    <property type="protein sequence ID" value="NDY92824.1"/>
    <property type="molecule type" value="Genomic_DNA"/>
</dbReference>
<keyword evidence="1" id="KW-0813">Transport</keyword>
<evidence type="ECO:0000256" key="3">
    <source>
        <dbReference type="ARBA" id="ARBA00022723"/>
    </source>
</evidence>
<accession>A0A7C9TLZ0</accession>
<protein>
    <submittedName>
        <fullName evidence="8">C-type cytochrome</fullName>
    </submittedName>
</protein>
<dbReference type="GO" id="GO:0020037">
    <property type="term" value="F:heme binding"/>
    <property type="evidence" value="ECO:0007669"/>
    <property type="project" value="InterPro"/>
</dbReference>
<dbReference type="GO" id="GO:0009055">
    <property type="term" value="F:electron transfer activity"/>
    <property type="evidence" value="ECO:0007669"/>
    <property type="project" value="InterPro"/>
</dbReference>
<dbReference type="Pfam" id="PF13442">
    <property type="entry name" value="Cytochrome_CBB3"/>
    <property type="match status" value="1"/>
</dbReference>
<evidence type="ECO:0000256" key="5">
    <source>
        <dbReference type="ARBA" id="ARBA00023004"/>
    </source>
</evidence>
<evidence type="ECO:0000256" key="6">
    <source>
        <dbReference type="PROSITE-ProRule" id="PRU00433"/>
    </source>
</evidence>
<sequence length="122" mass="12901">MRAAARRHPPARGAGRGRWLSPALGLAFLVAAGGLRAQDLDALGTRALAAQCAQCHGTEGQAVPGTSLPALAGRPAHELLAQLMAFRDGRRPATVMHQLTRGYTPEQLQRIAHYLATRPPAP</sequence>
<evidence type="ECO:0000259" key="7">
    <source>
        <dbReference type="PROSITE" id="PS51007"/>
    </source>
</evidence>
<evidence type="ECO:0000313" key="9">
    <source>
        <dbReference type="Proteomes" id="UP000484255"/>
    </source>
</evidence>
<name>A0A7C9TLZ0_9BURK</name>
<dbReference type="Proteomes" id="UP000484255">
    <property type="component" value="Unassembled WGS sequence"/>
</dbReference>
<keyword evidence="2 6" id="KW-0349">Heme</keyword>
<dbReference type="GO" id="GO:0046872">
    <property type="term" value="F:metal ion binding"/>
    <property type="evidence" value="ECO:0007669"/>
    <property type="project" value="UniProtKB-KW"/>
</dbReference>
<keyword evidence="9" id="KW-1185">Reference proteome</keyword>
<dbReference type="InterPro" id="IPR036909">
    <property type="entry name" value="Cyt_c-like_dom_sf"/>
</dbReference>
<dbReference type="Gene3D" id="1.10.760.10">
    <property type="entry name" value="Cytochrome c-like domain"/>
    <property type="match status" value="1"/>
</dbReference>
<dbReference type="PROSITE" id="PS51007">
    <property type="entry name" value="CYTC"/>
    <property type="match status" value="1"/>
</dbReference>
<dbReference type="RefSeq" id="WP_163458876.1">
    <property type="nucleotide sequence ID" value="NZ_JAAGOH010000022.1"/>
</dbReference>
<keyword evidence="3 6" id="KW-0479">Metal-binding</keyword>
<reference evidence="8 9" key="1">
    <citation type="submission" date="2020-02" db="EMBL/GenBank/DDBJ databases">
        <title>Ideonella bacterium strain TBM-1.</title>
        <authorList>
            <person name="Chen W.-M."/>
        </authorList>
    </citation>
    <scope>NUCLEOTIDE SEQUENCE [LARGE SCALE GENOMIC DNA]</scope>
    <source>
        <strain evidence="8 9">TBM-1</strain>
    </source>
</reference>
<evidence type="ECO:0000256" key="4">
    <source>
        <dbReference type="ARBA" id="ARBA00022982"/>
    </source>
</evidence>
<feature type="domain" description="Cytochrome c" evidence="7">
    <location>
        <begin position="39"/>
        <end position="119"/>
    </location>
</feature>
<organism evidence="8 9">
    <name type="scientific">Ideonella livida</name>
    <dbReference type="NCBI Taxonomy" id="2707176"/>
    <lineage>
        <taxon>Bacteria</taxon>
        <taxon>Pseudomonadati</taxon>
        <taxon>Pseudomonadota</taxon>
        <taxon>Betaproteobacteria</taxon>
        <taxon>Burkholderiales</taxon>
        <taxon>Sphaerotilaceae</taxon>
        <taxon>Ideonella</taxon>
    </lineage>
</organism>
<dbReference type="InterPro" id="IPR009056">
    <property type="entry name" value="Cyt_c-like_dom"/>
</dbReference>
<proteinExistence type="predicted"/>
<dbReference type="SUPFAM" id="SSF46626">
    <property type="entry name" value="Cytochrome c"/>
    <property type="match status" value="1"/>
</dbReference>